<dbReference type="SUPFAM" id="SSF48726">
    <property type="entry name" value="Immunoglobulin"/>
    <property type="match status" value="1"/>
</dbReference>
<accession>A0A672IQM9</accession>
<proteinExistence type="predicted"/>
<dbReference type="Ensembl" id="ENSSFAT00005044903.1">
    <property type="protein sequence ID" value="ENSSFAP00005043354.1"/>
    <property type="gene ID" value="ENSSFAG00005021455.1"/>
</dbReference>
<dbReference type="AlphaFoldDB" id="A0A672IQM9"/>
<keyword evidence="4" id="KW-1185">Reference proteome</keyword>
<dbReference type="InterPro" id="IPR013783">
    <property type="entry name" value="Ig-like_fold"/>
</dbReference>
<evidence type="ECO:0000313" key="3">
    <source>
        <dbReference type="Ensembl" id="ENSSFAP00005043364.1"/>
    </source>
</evidence>
<name>A0A672IQM9_SALFA</name>
<reference evidence="2" key="2">
    <citation type="submission" date="2025-05" db="UniProtKB">
        <authorList>
            <consortium name="Ensembl"/>
        </authorList>
    </citation>
    <scope>IDENTIFICATION</scope>
</reference>
<organism evidence="2 4">
    <name type="scientific">Salarias fasciatus</name>
    <name type="common">Jewelled blenny</name>
    <name type="synonym">Blennius fasciatus</name>
    <dbReference type="NCBI Taxonomy" id="181472"/>
    <lineage>
        <taxon>Eukaryota</taxon>
        <taxon>Metazoa</taxon>
        <taxon>Chordata</taxon>
        <taxon>Craniata</taxon>
        <taxon>Vertebrata</taxon>
        <taxon>Euteleostomi</taxon>
        <taxon>Actinopterygii</taxon>
        <taxon>Neopterygii</taxon>
        <taxon>Teleostei</taxon>
        <taxon>Neoteleostei</taxon>
        <taxon>Acanthomorphata</taxon>
        <taxon>Ovalentaria</taxon>
        <taxon>Blenniimorphae</taxon>
        <taxon>Blenniiformes</taxon>
        <taxon>Blennioidei</taxon>
        <taxon>Blenniidae</taxon>
        <taxon>Salariinae</taxon>
        <taxon>Salarias</taxon>
    </lineage>
</organism>
<dbReference type="Gene3D" id="2.60.40.10">
    <property type="entry name" value="Immunoglobulins"/>
    <property type="match status" value="1"/>
</dbReference>
<dbReference type="Proteomes" id="UP000472267">
    <property type="component" value="Chromosome 2"/>
</dbReference>
<feature type="domain" description="Immunoglobulin V-set" evidence="1">
    <location>
        <begin position="32"/>
        <end position="96"/>
    </location>
</feature>
<protein>
    <recommendedName>
        <fullName evidence="1">Immunoglobulin V-set domain-containing protein</fullName>
    </recommendedName>
</protein>
<sequence length="190" mass="21754">MIIVFNFLQHFFKLHTFYVMSSAMFFLHVSRMELHWYRQRVGDKLQRIVTLWQSTTPKYEPEFSESRWEITVGGNLCNLTITKTVEEDEGTYHCAFVEWINTEWSATYLLVKGKYVNIHETKCVQETSVCSGSEAGHKRLNQTSSTPTQTAGMNVAEDLTLRGAAFIVSLKPSPPPMLGFTTAPWPHVGR</sequence>
<dbReference type="InterPro" id="IPR036179">
    <property type="entry name" value="Ig-like_dom_sf"/>
</dbReference>
<dbReference type="InterPro" id="IPR013106">
    <property type="entry name" value="Ig_V-set"/>
</dbReference>
<evidence type="ECO:0000259" key="1">
    <source>
        <dbReference type="Pfam" id="PF07686"/>
    </source>
</evidence>
<reference evidence="2" key="1">
    <citation type="submission" date="2019-06" db="EMBL/GenBank/DDBJ databases">
        <authorList>
            <consortium name="Wellcome Sanger Institute Data Sharing"/>
        </authorList>
    </citation>
    <scope>NUCLEOTIDE SEQUENCE [LARGE SCALE GENOMIC DNA]</scope>
</reference>
<gene>
    <name evidence="2" type="primary">LOC115406947</name>
    <name evidence="3" type="synonym">LOC115406127</name>
</gene>
<dbReference type="Pfam" id="PF07686">
    <property type="entry name" value="V-set"/>
    <property type="match status" value="1"/>
</dbReference>
<evidence type="ECO:0000313" key="4">
    <source>
        <dbReference type="Proteomes" id="UP000472267"/>
    </source>
</evidence>
<evidence type="ECO:0000313" key="2">
    <source>
        <dbReference type="Ensembl" id="ENSSFAP00005043354.1"/>
    </source>
</evidence>
<dbReference type="Ensembl" id="ENSSFAT00005044913.1">
    <property type="protein sequence ID" value="ENSSFAP00005043364.1"/>
    <property type="gene ID" value="ENSSFAG00005021456.1"/>
</dbReference>